<evidence type="ECO:0000256" key="12">
    <source>
        <dbReference type="SAM" id="Phobius"/>
    </source>
</evidence>
<evidence type="ECO:0000313" key="16">
    <source>
        <dbReference type="EMBL" id="SUM58138.1"/>
    </source>
</evidence>
<organism evidence="16 18">
    <name type="scientific">Staphylococcus microti</name>
    <dbReference type="NCBI Taxonomy" id="569857"/>
    <lineage>
        <taxon>Bacteria</taxon>
        <taxon>Bacillati</taxon>
        <taxon>Bacillota</taxon>
        <taxon>Bacilli</taxon>
        <taxon>Bacillales</taxon>
        <taxon>Staphylococcaceae</taxon>
        <taxon>Staphylococcus</taxon>
    </lineage>
</organism>
<dbReference type="InterPro" id="IPR036097">
    <property type="entry name" value="HisK_dim/P_sf"/>
</dbReference>
<accession>A0A0D6XNT4</accession>
<evidence type="ECO:0000256" key="4">
    <source>
        <dbReference type="ARBA" id="ARBA00022475"/>
    </source>
</evidence>
<dbReference type="GO" id="GO:0016036">
    <property type="term" value="P:cellular response to phosphate starvation"/>
    <property type="evidence" value="ECO:0007669"/>
    <property type="project" value="TreeGrafter"/>
</dbReference>
<name>A0A0D6XNT4_9STAP</name>
<keyword evidence="5" id="KW-0597">Phosphoprotein</keyword>
<dbReference type="STRING" id="569857.TP70_08155"/>
<dbReference type="SMART" id="SM00388">
    <property type="entry name" value="HisKA"/>
    <property type="match status" value="1"/>
</dbReference>
<dbReference type="GO" id="GO:0004721">
    <property type="term" value="F:phosphoprotein phosphatase activity"/>
    <property type="evidence" value="ECO:0007669"/>
    <property type="project" value="TreeGrafter"/>
</dbReference>
<feature type="domain" description="HAMP" evidence="14">
    <location>
        <begin position="65"/>
        <end position="112"/>
    </location>
</feature>
<evidence type="ECO:0000256" key="11">
    <source>
        <dbReference type="ARBA" id="ARBA00023136"/>
    </source>
</evidence>
<dbReference type="Proteomes" id="UP000032366">
    <property type="component" value="Unassembled WGS sequence"/>
</dbReference>
<dbReference type="PROSITE" id="PS50109">
    <property type="entry name" value="HIS_KIN"/>
    <property type="match status" value="1"/>
</dbReference>
<evidence type="ECO:0000256" key="5">
    <source>
        <dbReference type="ARBA" id="ARBA00022553"/>
    </source>
</evidence>
<keyword evidence="8 16" id="KW-0418">Kinase</keyword>
<dbReference type="InterPro" id="IPR004358">
    <property type="entry name" value="Sig_transdc_His_kin-like_C"/>
</dbReference>
<evidence type="ECO:0000259" key="13">
    <source>
        <dbReference type="PROSITE" id="PS50109"/>
    </source>
</evidence>
<dbReference type="GO" id="GO:0000155">
    <property type="term" value="F:phosphorelay sensor kinase activity"/>
    <property type="evidence" value="ECO:0007669"/>
    <property type="project" value="InterPro"/>
</dbReference>
<proteinExistence type="predicted"/>
<keyword evidence="10" id="KW-0902">Two-component regulatory system</keyword>
<keyword evidence="7" id="KW-0547">Nucleotide-binding</keyword>
<comment type="catalytic activity">
    <reaction evidence="1">
        <text>ATP + protein L-histidine = ADP + protein N-phospho-L-histidine.</text>
        <dbReference type="EC" id="2.7.13.3"/>
    </reaction>
</comment>
<comment type="subcellular location">
    <subcellularLocation>
        <location evidence="2">Cell membrane</location>
        <topology evidence="2">Multi-pass membrane protein</topology>
    </subcellularLocation>
</comment>
<evidence type="ECO:0000256" key="1">
    <source>
        <dbReference type="ARBA" id="ARBA00000085"/>
    </source>
</evidence>
<dbReference type="Proteomes" id="UP000254100">
    <property type="component" value="Unassembled WGS sequence"/>
</dbReference>
<dbReference type="EC" id="2.7.13.3" evidence="3"/>
<evidence type="ECO:0000259" key="14">
    <source>
        <dbReference type="PROSITE" id="PS50885"/>
    </source>
</evidence>
<dbReference type="InterPro" id="IPR003661">
    <property type="entry name" value="HisK_dim/P_dom"/>
</dbReference>
<dbReference type="SMART" id="SM00387">
    <property type="entry name" value="HATPase_c"/>
    <property type="match status" value="1"/>
</dbReference>
<dbReference type="RefSeq" id="WP_044360891.1">
    <property type="nucleotide sequence ID" value="NZ_JXWY01000054.1"/>
</dbReference>
<dbReference type="PANTHER" id="PTHR45453">
    <property type="entry name" value="PHOSPHATE REGULON SENSOR PROTEIN PHOR"/>
    <property type="match status" value="1"/>
</dbReference>
<evidence type="ECO:0000256" key="6">
    <source>
        <dbReference type="ARBA" id="ARBA00022679"/>
    </source>
</evidence>
<keyword evidence="6 16" id="KW-0808">Transferase</keyword>
<dbReference type="Gene3D" id="1.10.287.130">
    <property type="match status" value="1"/>
</dbReference>
<dbReference type="InterPro" id="IPR036890">
    <property type="entry name" value="HATPase_C_sf"/>
</dbReference>
<reference evidence="15 17" key="1">
    <citation type="submission" date="2015-01" db="EMBL/GenBank/DDBJ databases">
        <authorList>
            <person name="Guo J."/>
        </authorList>
    </citation>
    <scope>NUCLEOTIDE SEQUENCE [LARGE SCALE GENOMIC DNA]</scope>
    <source>
        <strain evidence="15 17">DSM 22147</strain>
    </source>
</reference>
<feature type="domain" description="Histidine kinase" evidence="13">
    <location>
        <begin position="127"/>
        <end position="342"/>
    </location>
</feature>
<dbReference type="InterPro" id="IPR050351">
    <property type="entry name" value="BphY/WalK/GraS-like"/>
</dbReference>
<dbReference type="Gene3D" id="6.10.340.10">
    <property type="match status" value="1"/>
</dbReference>
<evidence type="ECO:0000256" key="10">
    <source>
        <dbReference type="ARBA" id="ARBA00023012"/>
    </source>
</evidence>
<dbReference type="InterPro" id="IPR005467">
    <property type="entry name" value="His_kinase_dom"/>
</dbReference>
<dbReference type="OrthoDB" id="335833at2"/>
<evidence type="ECO:0000313" key="15">
    <source>
        <dbReference type="EMBL" id="KIX90342.1"/>
    </source>
</evidence>
<evidence type="ECO:0000256" key="7">
    <source>
        <dbReference type="ARBA" id="ARBA00022741"/>
    </source>
</evidence>
<dbReference type="PANTHER" id="PTHR45453:SF1">
    <property type="entry name" value="PHOSPHATE REGULON SENSOR PROTEIN PHOR"/>
    <property type="match status" value="1"/>
</dbReference>
<evidence type="ECO:0000313" key="18">
    <source>
        <dbReference type="Proteomes" id="UP000254100"/>
    </source>
</evidence>
<sequence>MTIRKQLLISFVTSITITTLFLFILYKMMWFDGQQTLTLTLFSLISSMMTMMIAMTFSVPTIHKIERLNRETQKVSEGDFDIDQLDIASPLEVKELNDSFKIMVARVEQQMAQIKDEEAEKMYMVQNLAHDLKTPLASIKSYSEALRDGIIDSEESHQHAYKVLINQADRLSHMFDDLTTMVSATTHAQDKVPLQVDQLLIAILDAYQQQLEQEQRTLNVEVDEEIPRFVQDKVAIERIVSNFLDNALKFSQAGTPITVRITQESTKELAISVSDQGTGIESKYLKRVFERTFRVDASRNHERGGSGLGLYIAQTLAHQIGGHITIDSEYGKGTTVTLHFPI</sequence>
<dbReference type="Pfam" id="PF02518">
    <property type="entry name" value="HATPase_c"/>
    <property type="match status" value="1"/>
</dbReference>
<protein>
    <recommendedName>
        <fullName evidence="3">histidine kinase</fullName>
        <ecNumber evidence="3">2.7.13.3</ecNumber>
    </recommendedName>
</protein>
<dbReference type="Gene3D" id="3.30.565.10">
    <property type="entry name" value="Histidine kinase-like ATPase, C-terminal domain"/>
    <property type="match status" value="1"/>
</dbReference>
<dbReference type="FunFam" id="3.30.565.10:FF:000006">
    <property type="entry name" value="Sensor histidine kinase WalK"/>
    <property type="match status" value="1"/>
</dbReference>
<feature type="transmembrane region" description="Helical" evidence="12">
    <location>
        <begin position="38"/>
        <end position="60"/>
    </location>
</feature>
<dbReference type="CDD" id="cd06225">
    <property type="entry name" value="HAMP"/>
    <property type="match status" value="1"/>
</dbReference>
<reference evidence="16 18" key="2">
    <citation type="submission" date="2018-06" db="EMBL/GenBank/DDBJ databases">
        <authorList>
            <consortium name="Pathogen Informatics"/>
            <person name="Doyle S."/>
        </authorList>
    </citation>
    <scope>NUCLEOTIDE SEQUENCE [LARGE SCALE GENOMIC DNA]</scope>
    <source>
        <strain evidence="16 18">NCTC13832</strain>
    </source>
</reference>
<dbReference type="GO" id="GO:0005886">
    <property type="term" value="C:plasma membrane"/>
    <property type="evidence" value="ECO:0007669"/>
    <property type="project" value="UniProtKB-SubCell"/>
</dbReference>
<dbReference type="Pfam" id="PF00512">
    <property type="entry name" value="HisKA"/>
    <property type="match status" value="1"/>
</dbReference>
<keyword evidence="17" id="KW-1185">Reference proteome</keyword>
<dbReference type="InterPro" id="IPR003594">
    <property type="entry name" value="HATPase_dom"/>
</dbReference>
<evidence type="ECO:0000256" key="2">
    <source>
        <dbReference type="ARBA" id="ARBA00004651"/>
    </source>
</evidence>
<keyword evidence="9" id="KW-0067">ATP-binding</keyword>
<dbReference type="SUPFAM" id="SSF55874">
    <property type="entry name" value="ATPase domain of HSP90 chaperone/DNA topoisomerase II/histidine kinase"/>
    <property type="match status" value="1"/>
</dbReference>
<dbReference type="Pfam" id="PF00672">
    <property type="entry name" value="HAMP"/>
    <property type="match status" value="1"/>
</dbReference>
<evidence type="ECO:0000256" key="8">
    <source>
        <dbReference type="ARBA" id="ARBA00022777"/>
    </source>
</evidence>
<gene>
    <name evidence="16" type="primary">saeS</name>
    <name evidence="16" type="ORF">NCTC13832_01885</name>
    <name evidence="15" type="ORF">TP70_08155</name>
</gene>
<evidence type="ECO:0000313" key="17">
    <source>
        <dbReference type="Proteomes" id="UP000032366"/>
    </source>
</evidence>
<dbReference type="GO" id="GO:0005524">
    <property type="term" value="F:ATP binding"/>
    <property type="evidence" value="ECO:0007669"/>
    <property type="project" value="UniProtKB-KW"/>
</dbReference>
<dbReference type="PRINTS" id="PR00344">
    <property type="entry name" value="BCTRLSENSOR"/>
</dbReference>
<dbReference type="CDD" id="cd00082">
    <property type="entry name" value="HisKA"/>
    <property type="match status" value="1"/>
</dbReference>
<keyword evidence="4" id="KW-1003">Cell membrane</keyword>
<keyword evidence="12" id="KW-1133">Transmembrane helix</keyword>
<dbReference type="InterPro" id="IPR003660">
    <property type="entry name" value="HAMP_dom"/>
</dbReference>
<dbReference type="SUPFAM" id="SSF47384">
    <property type="entry name" value="Homodimeric domain of signal transducing histidine kinase"/>
    <property type="match status" value="1"/>
</dbReference>
<evidence type="ECO:0000256" key="9">
    <source>
        <dbReference type="ARBA" id="ARBA00022840"/>
    </source>
</evidence>
<dbReference type="PROSITE" id="PS50885">
    <property type="entry name" value="HAMP"/>
    <property type="match status" value="1"/>
</dbReference>
<keyword evidence="12" id="KW-0812">Transmembrane</keyword>
<feature type="transmembrane region" description="Helical" evidence="12">
    <location>
        <begin position="7"/>
        <end position="26"/>
    </location>
</feature>
<dbReference type="EMBL" id="UHDT01000001">
    <property type="protein sequence ID" value="SUM58138.1"/>
    <property type="molecule type" value="Genomic_DNA"/>
</dbReference>
<dbReference type="EMBL" id="JXWY01000054">
    <property type="protein sequence ID" value="KIX90342.1"/>
    <property type="molecule type" value="Genomic_DNA"/>
</dbReference>
<dbReference type="AlphaFoldDB" id="A0A0D6XNT4"/>
<keyword evidence="11 12" id="KW-0472">Membrane</keyword>
<evidence type="ECO:0000256" key="3">
    <source>
        <dbReference type="ARBA" id="ARBA00012438"/>
    </source>
</evidence>